<evidence type="ECO:0000313" key="6">
    <source>
        <dbReference type="Proteomes" id="UP000236729"/>
    </source>
</evidence>
<dbReference type="InterPro" id="IPR012334">
    <property type="entry name" value="Pectin_lyas_fold"/>
</dbReference>
<proteinExistence type="predicted"/>
<name>A0A1H6AVC9_9PSEU</name>
<dbReference type="PANTHER" id="PTHR22990:SF15">
    <property type="entry name" value="F-BOX ONLY PROTEIN 10"/>
    <property type="match status" value="1"/>
</dbReference>
<dbReference type="AlphaFoldDB" id="A0A1H6AVC9"/>
<dbReference type="Proteomes" id="UP000199690">
    <property type="component" value="Unassembled WGS sequence"/>
</dbReference>
<dbReference type="SMART" id="SM00710">
    <property type="entry name" value="PbH1"/>
    <property type="match status" value="5"/>
</dbReference>
<evidence type="ECO:0000259" key="2">
    <source>
        <dbReference type="Pfam" id="PF13229"/>
    </source>
</evidence>
<dbReference type="InterPro" id="IPR039448">
    <property type="entry name" value="Beta_helix"/>
</dbReference>
<dbReference type="Pfam" id="PF13229">
    <property type="entry name" value="Beta_helix"/>
    <property type="match status" value="1"/>
</dbReference>
<organism evidence="3 6">
    <name type="scientific">Saccharopolyspora kobensis</name>
    <dbReference type="NCBI Taxonomy" id="146035"/>
    <lineage>
        <taxon>Bacteria</taxon>
        <taxon>Bacillati</taxon>
        <taxon>Actinomycetota</taxon>
        <taxon>Actinomycetes</taxon>
        <taxon>Pseudonocardiales</taxon>
        <taxon>Pseudonocardiaceae</taxon>
        <taxon>Saccharopolyspora</taxon>
    </lineage>
</organism>
<dbReference type="SMR" id="A0A1H6AVC9"/>
<evidence type="ECO:0000313" key="3">
    <source>
        <dbReference type="EMBL" id="SEG52025.1"/>
    </source>
</evidence>
<reference evidence="3" key="2">
    <citation type="submission" date="2016-10" db="EMBL/GenBank/DDBJ databases">
        <authorList>
            <person name="de Groot N.N."/>
        </authorList>
    </citation>
    <scope>NUCLEOTIDE SEQUENCE [LARGE SCALE GENOMIC DNA]</scope>
    <source>
        <strain evidence="3">ATCC 20501</strain>
    </source>
</reference>
<accession>A0A1I2DEK7</accession>
<dbReference type="EMBL" id="FOME01000014">
    <property type="protein sequence ID" value="SFE78976.1"/>
    <property type="molecule type" value="Genomic_DNA"/>
</dbReference>
<dbReference type="Gene3D" id="2.160.20.10">
    <property type="entry name" value="Single-stranded right-handed beta-helix, Pectin lyase-like"/>
    <property type="match status" value="1"/>
</dbReference>
<keyword evidence="1" id="KW-0677">Repeat</keyword>
<dbReference type="EMBL" id="FNVB01000003">
    <property type="protein sequence ID" value="SEG52025.1"/>
    <property type="molecule type" value="Genomic_DNA"/>
</dbReference>
<reference evidence="5 6" key="1">
    <citation type="submission" date="2016-10" db="EMBL/GenBank/DDBJ databases">
        <authorList>
            <person name="Varghese N."/>
            <person name="Submissions S."/>
        </authorList>
    </citation>
    <scope>NUCLEOTIDE SEQUENCE [LARGE SCALE GENOMIC DNA]</scope>
    <source>
        <strain evidence="6">ATCC 20501</strain>
        <strain evidence="4 5">CGMCC 4.3529</strain>
    </source>
</reference>
<evidence type="ECO:0000256" key="1">
    <source>
        <dbReference type="ARBA" id="ARBA00022737"/>
    </source>
</evidence>
<keyword evidence="5" id="KW-1185">Reference proteome</keyword>
<dbReference type="InterPro" id="IPR006626">
    <property type="entry name" value="PbH1"/>
</dbReference>
<feature type="domain" description="Right handed beta helix" evidence="2">
    <location>
        <begin position="150"/>
        <end position="240"/>
    </location>
</feature>
<dbReference type="Proteomes" id="UP000236729">
    <property type="component" value="Unassembled WGS sequence"/>
</dbReference>
<evidence type="ECO:0000313" key="4">
    <source>
        <dbReference type="EMBL" id="SFE78976.1"/>
    </source>
</evidence>
<gene>
    <name evidence="3" type="ORF">SAMN02982929_02503</name>
    <name evidence="4" type="ORF">SAMN05216506_114111</name>
</gene>
<dbReference type="InterPro" id="IPR011050">
    <property type="entry name" value="Pectin_lyase_fold/virulence"/>
</dbReference>
<sequence length="276" mass="29077">MPRKLRVAPGEHNAFATIREALAAAGRGAIISIAPGNYPEPLSIRRKEVTLTAVEPGTVEIADAQRKSAGISVEDSTVELDGLVVRSAGKPAIEISGGEARILGCSASAGSGTGVVVRDDADATVRDTDIADSRNGILITGDEFVRKRPGVTVEGCSVRDVAEDAITVRRGASALFRLCTVEYAGGRGIHLDGAYNVTVEQCEVTRCSGTGIEVRSAQTTLRECWVHDLDGIGIVWGEQAGGVMGSYLVENAAEPGILREFHWQGQIQVPTPSRTL</sequence>
<dbReference type="InterPro" id="IPR051550">
    <property type="entry name" value="SCF-Subunits/Alg-Epimerases"/>
</dbReference>
<dbReference type="SUPFAM" id="SSF51126">
    <property type="entry name" value="Pectin lyase-like"/>
    <property type="match status" value="1"/>
</dbReference>
<accession>A0A1H6AVC9</accession>
<evidence type="ECO:0000313" key="5">
    <source>
        <dbReference type="Proteomes" id="UP000199690"/>
    </source>
</evidence>
<protein>
    <submittedName>
        <fullName evidence="3">Right handed beta helix region</fullName>
    </submittedName>
</protein>
<dbReference type="RefSeq" id="WP_093357353.1">
    <property type="nucleotide sequence ID" value="NZ_FNVB01000003.1"/>
</dbReference>
<dbReference type="PANTHER" id="PTHR22990">
    <property type="entry name" value="F-BOX ONLY PROTEIN"/>
    <property type="match status" value="1"/>
</dbReference>